<accession>A0A804P7B5</accession>
<protein>
    <submittedName>
        <fullName evidence="1">Uncharacterized protein</fullName>
    </submittedName>
</protein>
<evidence type="ECO:0000313" key="2">
    <source>
        <dbReference type="Proteomes" id="UP000007305"/>
    </source>
</evidence>
<reference evidence="1" key="2">
    <citation type="submission" date="2019-07" db="EMBL/GenBank/DDBJ databases">
        <authorList>
            <person name="Seetharam A."/>
            <person name="Woodhouse M."/>
            <person name="Cannon E."/>
        </authorList>
    </citation>
    <scope>NUCLEOTIDE SEQUENCE [LARGE SCALE GENOMIC DNA]</scope>
    <source>
        <strain evidence="1">cv. B73</strain>
    </source>
</reference>
<organism evidence="1 2">
    <name type="scientific">Zea mays</name>
    <name type="common">Maize</name>
    <dbReference type="NCBI Taxonomy" id="4577"/>
    <lineage>
        <taxon>Eukaryota</taxon>
        <taxon>Viridiplantae</taxon>
        <taxon>Streptophyta</taxon>
        <taxon>Embryophyta</taxon>
        <taxon>Tracheophyta</taxon>
        <taxon>Spermatophyta</taxon>
        <taxon>Magnoliopsida</taxon>
        <taxon>Liliopsida</taxon>
        <taxon>Poales</taxon>
        <taxon>Poaceae</taxon>
        <taxon>PACMAD clade</taxon>
        <taxon>Panicoideae</taxon>
        <taxon>Andropogonodae</taxon>
        <taxon>Andropogoneae</taxon>
        <taxon>Tripsacinae</taxon>
        <taxon>Zea</taxon>
    </lineage>
</organism>
<dbReference type="InParanoid" id="A0A804P7B5"/>
<sequence length="110" mass="12804">MGEYGKLLTKLQPLAPRAPRINRIWRLPEEQIEVLFTESNHNRACQQQEQRTSVQDNCGSKENCSRLNLALRAEELYYYWSTSLTGRQGAEEEAVCELRERKEETGTETQ</sequence>
<dbReference type="Gramene" id="Zm00001eb213040_T001">
    <property type="protein sequence ID" value="Zm00001eb213040_P001"/>
    <property type="gene ID" value="Zm00001eb213040"/>
</dbReference>
<reference evidence="1" key="3">
    <citation type="submission" date="2021-05" db="UniProtKB">
        <authorList>
            <consortium name="EnsemblPlants"/>
        </authorList>
    </citation>
    <scope>IDENTIFICATION</scope>
    <source>
        <strain evidence="1">cv. B73</strain>
    </source>
</reference>
<dbReference type="Proteomes" id="UP000007305">
    <property type="component" value="Chromosome 5"/>
</dbReference>
<evidence type="ECO:0000313" key="1">
    <source>
        <dbReference type="EnsemblPlants" id="Zm00001eb213040_P001"/>
    </source>
</evidence>
<proteinExistence type="predicted"/>
<name>A0A804P7B5_MAIZE</name>
<dbReference type="EnsemblPlants" id="Zm00001eb213040_T001">
    <property type="protein sequence ID" value="Zm00001eb213040_P001"/>
    <property type="gene ID" value="Zm00001eb213040"/>
</dbReference>
<reference evidence="2" key="1">
    <citation type="journal article" date="2009" name="Science">
        <title>The B73 maize genome: complexity, diversity, and dynamics.</title>
        <authorList>
            <person name="Schnable P.S."/>
            <person name="Ware D."/>
            <person name="Fulton R.S."/>
            <person name="Stein J.C."/>
            <person name="Wei F."/>
            <person name="Pasternak S."/>
            <person name="Liang C."/>
            <person name="Zhang J."/>
            <person name="Fulton L."/>
            <person name="Graves T.A."/>
            <person name="Minx P."/>
            <person name="Reily A.D."/>
            <person name="Courtney L."/>
            <person name="Kruchowski S.S."/>
            <person name="Tomlinson C."/>
            <person name="Strong C."/>
            <person name="Delehaunty K."/>
            <person name="Fronick C."/>
            <person name="Courtney B."/>
            <person name="Rock S.M."/>
            <person name="Belter E."/>
            <person name="Du F."/>
            <person name="Kim K."/>
            <person name="Abbott R.M."/>
            <person name="Cotton M."/>
            <person name="Levy A."/>
            <person name="Marchetto P."/>
            <person name="Ochoa K."/>
            <person name="Jackson S.M."/>
            <person name="Gillam B."/>
            <person name="Chen W."/>
            <person name="Yan L."/>
            <person name="Higginbotham J."/>
            <person name="Cardenas M."/>
            <person name="Waligorski J."/>
            <person name="Applebaum E."/>
            <person name="Phelps L."/>
            <person name="Falcone J."/>
            <person name="Kanchi K."/>
            <person name="Thane T."/>
            <person name="Scimone A."/>
            <person name="Thane N."/>
            <person name="Henke J."/>
            <person name="Wang T."/>
            <person name="Ruppert J."/>
            <person name="Shah N."/>
            <person name="Rotter K."/>
            <person name="Hodges J."/>
            <person name="Ingenthron E."/>
            <person name="Cordes M."/>
            <person name="Kohlberg S."/>
            <person name="Sgro J."/>
            <person name="Delgado B."/>
            <person name="Mead K."/>
            <person name="Chinwalla A."/>
            <person name="Leonard S."/>
            <person name="Crouse K."/>
            <person name="Collura K."/>
            <person name="Kudrna D."/>
            <person name="Currie J."/>
            <person name="He R."/>
            <person name="Angelova A."/>
            <person name="Rajasekar S."/>
            <person name="Mueller T."/>
            <person name="Lomeli R."/>
            <person name="Scara G."/>
            <person name="Ko A."/>
            <person name="Delaney K."/>
            <person name="Wissotski M."/>
            <person name="Lopez G."/>
            <person name="Campos D."/>
            <person name="Braidotti M."/>
            <person name="Ashley E."/>
            <person name="Golser W."/>
            <person name="Kim H."/>
            <person name="Lee S."/>
            <person name="Lin J."/>
            <person name="Dujmic Z."/>
            <person name="Kim W."/>
            <person name="Talag J."/>
            <person name="Zuccolo A."/>
            <person name="Fan C."/>
            <person name="Sebastian A."/>
            <person name="Kramer M."/>
            <person name="Spiegel L."/>
            <person name="Nascimento L."/>
            <person name="Zutavern T."/>
            <person name="Miller B."/>
            <person name="Ambroise C."/>
            <person name="Muller S."/>
            <person name="Spooner W."/>
            <person name="Narechania A."/>
            <person name="Ren L."/>
            <person name="Wei S."/>
            <person name="Kumari S."/>
            <person name="Faga B."/>
            <person name="Levy M.J."/>
            <person name="McMahan L."/>
            <person name="Van Buren P."/>
            <person name="Vaughn M.W."/>
            <person name="Ying K."/>
            <person name="Yeh C.-T."/>
            <person name="Emrich S.J."/>
            <person name="Jia Y."/>
            <person name="Kalyanaraman A."/>
            <person name="Hsia A.-P."/>
            <person name="Barbazuk W.B."/>
            <person name="Baucom R.S."/>
            <person name="Brutnell T.P."/>
            <person name="Carpita N.C."/>
            <person name="Chaparro C."/>
            <person name="Chia J.-M."/>
            <person name="Deragon J.-M."/>
            <person name="Estill J.C."/>
            <person name="Fu Y."/>
            <person name="Jeddeloh J.A."/>
            <person name="Han Y."/>
            <person name="Lee H."/>
            <person name="Li P."/>
            <person name="Lisch D.R."/>
            <person name="Liu S."/>
            <person name="Liu Z."/>
            <person name="Nagel D.H."/>
            <person name="McCann M.C."/>
            <person name="SanMiguel P."/>
            <person name="Myers A.M."/>
            <person name="Nettleton D."/>
            <person name="Nguyen J."/>
            <person name="Penning B.W."/>
            <person name="Ponnala L."/>
            <person name="Schneider K.L."/>
            <person name="Schwartz D.C."/>
            <person name="Sharma A."/>
            <person name="Soderlund C."/>
            <person name="Springer N.M."/>
            <person name="Sun Q."/>
            <person name="Wang H."/>
            <person name="Waterman M."/>
            <person name="Westerman R."/>
            <person name="Wolfgruber T.K."/>
            <person name="Yang L."/>
            <person name="Yu Y."/>
            <person name="Zhang L."/>
            <person name="Zhou S."/>
            <person name="Zhu Q."/>
            <person name="Bennetzen J.L."/>
            <person name="Dawe R.K."/>
            <person name="Jiang J."/>
            <person name="Jiang N."/>
            <person name="Presting G.G."/>
            <person name="Wessler S.R."/>
            <person name="Aluru S."/>
            <person name="Martienssen R.A."/>
            <person name="Clifton S.W."/>
            <person name="McCombie W.R."/>
            <person name="Wing R.A."/>
            <person name="Wilson R.K."/>
        </authorList>
    </citation>
    <scope>NUCLEOTIDE SEQUENCE [LARGE SCALE GENOMIC DNA]</scope>
    <source>
        <strain evidence="2">cv. B73</strain>
    </source>
</reference>
<keyword evidence="2" id="KW-1185">Reference proteome</keyword>
<dbReference type="AlphaFoldDB" id="A0A804P7B5"/>